<evidence type="ECO:0000313" key="2">
    <source>
        <dbReference type="EMBL" id="KHO11153.1"/>
    </source>
</evidence>
<dbReference type="AlphaFoldDB" id="A0A0B2X8H0"/>
<dbReference type="HOGENOM" id="CLU_1619442_0_0_1"/>
<protein>
    <submittedName>
        <fullName evidence="2">Aminoglycoside phosphotransferase</fullName>
    </submittedName>
</protein>
<dbReference type="EMBL" id="ADNJ02000005">
    <property type="protein sequence ID" value="KHO11153.1"/>
    <property type="molecule type" value="Genomic_DNA"/>
</dbReference>
<gene>
    <name evidence="2" type="ORF">MAA_11231</name>
</gene>
<dbReference type="Proteomes" id="UP000002498">
    <property type="component" value="Unassembled WGS sequence"/>
</dbReference>
<dbReference type="GeneID" id="23632679"/>
<dbReference type="OrthoDB" id="5401786at2759"/>
<reference evidence="2 3" key="2">
    <citation type="journal article" date="2014" name="Proc. Natl. Acad. Sci. U.S.A.">
        <title>Trajectory and genomic determinants of fungal-pathogen speciation and host adaptation.</title>
        <authorList>
            <person name="Hu X."/>
            <person name="Xiao G."/>
            <person name="Zheng P."/>
            <person name="Shang Y."/>
            <person name="Su Y."/>
            <person name="Zhang X."/>
            <person name="Liu X."/>
            <person name="Zhan S."/>
            <person name="St Leger R.J."/>
            <person name="Wang C."/>
        </authorList>
    </citation>
    <scope>GENOME REANNOTATION</scope>
    <source>
        <strain evidence="3">ARSEF 23 / ATCC MYA-3075</strain>
    </source>
</reference>
<dbReference type="GO" id="GO:0016740">
    <property type="term" value="F:transferase activity"/>
    <property type="evidence" value="ECO:0007669"/>
    <property type="project" value="UniProtKB-KW"/>
</dbReference>
<reference evidence="2 3" key="1">
    <citation type="journal article" date="2011" name="PLoS Genet.">
        <title>Genome sequencing and comparative transcriptomics of the model entomopathogenic fungi Metarhizium anisopliae and M. acridum.</title>
        <authorList>
            <person name="Gao Q."/>
            <person name="Jin K."/>
            <person name="Ying S.H."/>
            <person name="Zhang Y."/>
            <person name="Xiao G."/>
            <person name="Shang Y."/>
            <person name="Duan Z."/>
            <person name="Hu X."/>
            <person name="Xie X.Q."/>
            <person name="Zhou G."/>
            <person name="Peng G."/>
            <person name="Luo Z."/>
            <person name="Huang W."/>
            <person name="Wang B."/>
            <person name="Fang W."/>
            <person name="Wang S."/>
            <person name="Zhong Y."/>
            <person name="Ma L.J."/>
            <person name="St Leger R.J."/>
            <person name="Zhao G.P."/>
            <person name="Pei Y."/>
            <person name="Feng M.G."/>
            <person name="Xia Y."/>
            <person name="Wang C."/>
        </authorList>
    </citation>
    <scope>NUCLEOTIDE SEQUENCE [LARGE SCALE GENOMIC DNA]</scope>
    <source>
        <strain evidence="3">ARSEF 23 / ATCC MYA-3075</strain>
    </source>
</reference>
<organism evidence="2 3">
    <name type="scientific">Metarhizium robertsii (strain ARSEF 23 / ATCC MYA-3075)</name>
    <name type="common">Metarhizium anisopliae (strain ARSEF 23)</name>
    <dbReference type="NCBI Taxonomy" id="655844"/>
    <lineage>
        <taxon>Eukaryota</taxon>
        <taxon>Fungi</taxon>
        <taxon>Dikarya</taxon>
        <taxon>Ascomycota</taxon>
        <taxon>Pezizomycotina</taxon>
        <taxon>Sordariomycetes</taxon>
        <taxon>Hypocreomycetidae</taxon>
        <taxon>Hypocreales</taxon>
        <taxon>Clavicipitaceae</taxon>
        <taxon>Metarhizium</taxon>
    </lineage>
</organism>
<sequence length="164" mass="17666">MSQKTSVFIRRDTKILTRPGPDEGFETENVGYCLCRGNMRNRPFEEEGADGPAPACPIVNGNHEAGKAPAVPPCLFGPLPGPPSPVASNHDQASDALNPSQQRPPAKVDSAELENGDDAERPSSTSDSTLQVGFNRFFLHPASEGPPMRMIRYIYTLGNTAEDT</sequence>
<feature type="region of interest" description="Disordered" evidence="1">
    <location>
        <begin position="62"/>
        <end position="133"/>
    </location>
</feature>
<keyword evidence="3" id="KW-1185">Reference proteome</keyword>
<evidence type="ECO:0000313" key="3">
    <source>
        <dbReference type="Proteomes" id="UP000002498"/>
    </source>
</evidence>
<evidence type="ECO:0000256" key="1">
    <source>
        <dbReference type="SAM" id="MobiDB-lite"/>
    </source>
</evidence>
<feature type="compositionally biased region" description="Polar residues" evidence="1">
    <location>
        <begin position="86"/>
        <end position="103"/>
    </location>
</feature>
<feature type="compositionally biased region" description="Polar residues" evidence="1">
    <location>
        <begin position="122"/>
        <end position="132"/>
    </location>
</feature>
<dbReference type="RefSeq" id="XP_011411513.1">
    <property type="nucleotide sequence ID" value="XM_011413211.1"/>
</dbReference>
<dbReference type="KEGG" id="maj:MAA_11231"/>
<comment type="caution">
    <text evidence="2">The sequence shown here is derived from an EMBL/GenBank/DDBJ whole genome shotgun (WGS) entry which is preliminary data.</text>
</comment>
<name>A0A0B2X8H0_METRA</name>
<proteinExistence type="predicted"/>
<accession>A0A0B2X8H0</accession>